<dbReference type="InterPro" id="IPR036779">
    <property type="entry name" value="LysM_dom_sf"/>
</dbReference>
<dbReference type="PANTHER" id="PTHR33734">
    <property type="entry name" value="LYSM DOMAIN-CONTAINING GPI-ANCHORED PROTEIN 2"/>
    <property type="match status" value="1"/>
</dbReference>
<dbReference type="PROSITE" id="PS51782">
    <property type="entry name" value="LYSM"/>
    <property type="match status" value="1"/>
</dbReference>
<evidence type="ECO:0000313" key="2">
    <source>
        <dbReference type="EMBL" id="MEK9502898.1"/>
    </source>
</evidence>
<gene>
    <name evidence="2" type="ORF">WI372_18020</name>
</gene>
<comment type="caution">
    <text evidence="2">The sequence shown here is derived from an EMBL/GenBank/DDBJ whole genome shotgun (WGS) entry which is preliminary data.</text>
</comment>
<reference evidence="2 3" key="1">
    <citation type="submission" date="2024-02" db="EMBL/GenBank/DDBJ databases">
        <title>A novel Gemmatimonadota bacterium.</title>
        <authorList>
            <person name="Du Z.-J."/>
            <person name="Ye Y.-Q."/>
        </authorList>
    </citation>
    <scope>NUCLEOTIDE SEQUENCE [LARGE SCALE GENOMIC DNA]</scope>
    <source>
        <strain evidence="2 3">DH-20</strain>
    </source>
</reference>
<dbReference type="RefSeq" id="WP_405281707.1">
    <property type="nucleotide sequence ID" value="NZ_CP144380.1"/>
</dbReference>
<dbReference type="Pfam" id="PF01476">
    <property type="entry name" value="LysM"/>
    <property type="match status" value="1"/>
</dbReference>
<dbReference type="InterPro" id="IPR018392">
    <property type="entry name" value="LysM"/>
</dbReference>
<dbReference type="Pfam" id="PF18979">
    <property type="entry name" value="DUF5715"/>
    <property type="match status" value="1"/>
</dbReference>
<dbReference type="InterPro" id="IPR043769">
    <property type="entry name" value="DUF5715"/>
</dbReference>
<evidence type="ECO:0000313" key="3">
    <source>
        <dbReference type="Proteomes" id="UP001484239"/>
    </source>
</evidence>
<dbReference type="SUPFAM" id="SSF54106">
    <property type="entry name" value="LysM domain"/>
    <property type="match status" value="1"/>
</dbReference>
<dbReference type="PANTHER" id="PTHR33734:SF22">
    <property type="entry name" value="MEMBRANE-BOUND LYTIC MUREIN TRANSGLYCOSYLASE D"/>
    <property type="match status" value="1"/>
</dbReference>
<proteinExistence type="predicted"/>
<sequence length="267" mass="29707">MTVPSRLRRRLVSGAVAALLPLVGTLPLAGQSLSGSSASLDIQNDQARVHDFTYLRTSAQVQQFVDAGYLVPVRGNADFDLHAVSFPYARPEAELFIRRLASQYHAACGEKLVVTSLTRPQNRQPRNASDRSVHPTGMAIDLRYSSNRACRSWLEGVLLSLERTGVLEATRERYPAHYHIALFPQPYARYVTRIADEEPQSVTTAAPLRQASAAAEIQRYEVRRGDSLWTIARDHGVSISELRASNDLSNSRIHPGQVLRVPVQQQR</sequence>
<dbReference type="SMART" id="SM00257">
    <property type="entry name" value="LysM"/>
    <property type="match status" value="1"/>
</dbReference>
<name>A0ABU9EFP2_9BACT</name>
<accession>A0ABU9EFP2</accession>
<protein>
    <submittedName>
        <fullName evidence="2">DUF5715 family protein</fullName>
    </submittedName>
</protein>
<dbReference type="Gene3D" id="3.10.350.10">
    <property type="entry name" value="LysM domain"/>
    <property type="match status" value="1"/>
</dbReference>
<keyword evidence="3" id="KW-1185">Reference proteome</keyword>
<organism evidence="2 3">
    <name type="scientific">Gaopeijia maritima</name>
    <dbReference type="NCBI Taxonomy" id="3119007"/>
    <lineage>
        <taxon>Bacteria</taxon>
        <taxon>Pseudomonadati</taxon>
        <taxon>Gemmatimonadota</taxon>
        <taxon>Longimicrobiia</taxon>
        <taxon>Gaopeijiales</taxon>
        <taxon>Gaopeijiaceae</taxon>
        <taxon>Gaopeijia</taxon>
    </lineage>
</organism>
<dbReference type="Proteomes" id="UP001484239">
    <property type="component" value="Unassembled WGS sequence"/>
</dbReference>
<feature type="domain" description="LysM" evidence="1">
    <location>
        <begin position="218"/>
        <end position="261"/>
    </location>
</feature>
<evidence type="ECO:0000259" key="1">
    <source>
        <dbReference type="PROSITE" id="PS51782"/>
    </source>
</evidence>
<dbReference type="EMBL" id="JBBHLI010000016">
    <property type="protein sequence ID" value="MEK9502898.1"/>
    <property type="molecule type" value="Genomic_DNA"/>
</dbReference>
<dbReference type="CDD" id="cd00118">
    <property type="entry name" value="LysM"/>
    <property type="match status" value="1"/>
</dbReference>